<evidence type="ECO:0000256" key="1">
    <source>
        <dbReference type="SAM" id="SignalP"/>
    </source>
</evidence>
<organism evidence="2 3">
    <name type="scientific">Caulobacter segnis</name>
    <dbReference type="NCBI Taxonomy" id="88688"/>
    <lineage>
        <taxon>Bacteria</taxon>
        <taxon>Pseudomonadati</taxon>
        <taxon>Pseudomonadota</taxon>
        <taxon>Alphaproteobacteria</taxon>
        <taxon>Caulobacterales</taxon>
        <taxon>Caulobacteraceae</taxon>
        <taxon>Caulobacter</taxon>
    </lineage>
</organism>
<proteinExistence type="predicted"/>
<evidence type="ECO:0000313" key="2">
    <source>
        <dbReference type="EMBL" id="PZR30283.1"/>
    </source>
</evidence>
<dbReference type="EMBL" id="QFQZ01000147">
    <property type="protein sequence ID" value="PZR30283.1"/>
    <property type="molecule type" value="Genomic_DNA"/>
</dbReference>
<accession>A0A2W5UXJ5</accession>
<comment type="caution">
    <text evidence="2">The sequence shown here is derived from an EMBL/GenBank/DDBJ whole genome shotgun (WGS) entry which is preliminary data.</text>
</comment>
<dbReference type="AlphaFoldDB" id="A0A2W5UXJ5"/>
<dbReference type="Proteomes" id="UP000249393">
    <property type="component" value="Unassembled WGS sequence"/>
</dbReference>
<protein>
    <submittedName>
        <fullName evidence="2">Uncharacterized protein</fullName>
    </submittedName>
</protein>
<sequence length="143" mass="15665">MKLDRAVSVILLTLAVSTPAFAQSKMKVAIEATSDDRVGRQFVFHVRDQIGRSGMFAEDPSGALKVNIVTLDPDESVQGNRTIYSYTFLVSGGEDRLDSYLTSGVGICGLQKVQSCAQRIFTELGEQVETLRSILAKTKDKNF</sequence>
<dbReference type="RefSeq" id="WP_304283359.1">
    <property type="nucleotide sequence ID" value="NZ_QFQZ01000147.1"/>
</dbReference>
<reference evidence="2 3" key="1">
    <citation type="submission" date="2017-08" db="EMBL/GenBank/DDBJ databases">
        <title>Infants hospitalized years apart are colonized by the same room-sourced microbial strains.</title>
        <authorList>
            <person name="Brooks B."/>
            <person name="Olm M.R."/>
            <person name="Firek B.A."/>
            <person name="Baker R."/>
            <person name="Thomas B.C."/>
            <person name="Morowitz M.J."/>
            <person name="Banfield J.F."/>
        </authorList>
    </citation>
    <scope>NUCLEOTIDE SEQUENCE [LARGE SCALE GENOMIC DNA]</scope>
    <source>
        <strain evidence="2">S2_003_000_R2_4</strain>
    </source>
</reference>
<feature type="signal peptide" evidence="1">
    <location>
        <begin position="1"/>
        <end position="22"/>
    </location>
</feature>
<feature type="chain" id="PRO_5015861152" evidence="1">
    <location>
        <begin position="23"/>
        <end position="143"/>
    </location>
</feature>
<name>A0A2W5UXJ5_9CAUL</name>
<gene>
    <name evidence="2" type="ORF">DI526_22835</name>
</gene>
<evidence type="ECO:0000313" key="3">
    <source>
        <dbReference type="Proteomes" id="UP000249393"/>
    </source>
</evidence>
<keyword evidence="1" id="KW-0732">Signal</keyword>